<reference evidence="2" key="1">
    <citation type="journal article" date="2020" name="Nature">
        <title>Giant virus diversity and host interactions through global metagenomics.</title>
        <authorList>
            <person name="Schulz F."/>
            <person name="Roux S."/>
            <person name="Paez-Espino D."/>
            <person name="Jungbluth S."/>
            <person name="Walsh D.A."/>
            <person name="Denef V.J."/>
            <person name="McMahon K.D."/>
            <person name="Konstantinidis K.T."/>
            <person name="Eloe-Fadrosh E.A."/>
            <person name="Kyrpides N.C."/>
            <person name="Woyke T."/>
        </authorList>
    </citation>
    <scope>NUCLEOTIDE SEQUENCE</scope>
    <source>
        <strain evidence="2">GVMAG-M-3300025626-8</strain>
    </source>
</reference>
<dbReference type="EMBL" id="MN740286">
    <property type="protein sequence ID" value="QHT98029.1"/>
    <property type="molecule type" value="Genomic_DNA"/>
</dbReference>
<evidence type="ECO:0000313" key="2">
    <source>
        <dbReference type="EMBL" id="QHT98029.1"/>
    </source>
</evidence>
<feature type="compositionally biased region" description="Basic and acidic residues" evidence="1">
    <location>
        <begin position="90"/>
        <end position="103"/>
    </location>
</feature>
<feature type="region of interest" description="Disordered" evidence="1">
    <location>
        <begin position="362"/>
        <end position="420"/>
    </location>
</feature>
<evidence type="ECO:0000256" key="1">
    <source>
        <dbReference type="SAM" id="MobiDB-lite"/>
    </source>
</evidence>
<name>A0A6C0IZN6_9ZZZZ</name>
<dbReference type="Pfam" id="PF19071">
    <property type="entry name" value="DUF5767"/>
    <property type="match status" value="1"/>
</dbReference>
<feature type="region of interest" description="Disordered" evidence="1">
    <location>
        <begin position="1"/>
        <end position="121"/>
    </location>
</feature>
<dbReference type="AlphaFoldDB" id="A0A6C0IZN6"/>
<organism evidence="2">
    <name type="scientific">viral metagenome</name>
    <dbReference type="NCBI Taxonomy" id="1070528"/>
    <lineage>
        <taxon>unclassified sequences</taxon>
        <taxon>metagenomes</taxon>
        <taxon>organismal metagenomes</taxon>
    </lineage>
</organism>
<proteinExistence type="predicted"/>
<dbReference type="InterPro" id="IPR043910">
    <property type="entry name" value="DUF5767"/>
</dbReference>
<protein>
    <submittedName>
        <fullName evidence="2">Uncharacterized protein</fullName>
    </submittedName>
</protein>
<accession>A0A6C0IZN6</accession>
<feature type="compositionally biased region" description="Polar residues" evidence="1">
    <location>
        <begin position="1"/>
        <end position="12"/>
    </location>
</feature>
<sequence length="420" mass="46141">MNVSPQSENLGNTVHVRGACAPRGVKLKPKHDAHRNSDDSDDSDDFMALMNESKKKEADPRAFQGAAGLPGGLQSEDQGGFQLPAASDPPRTDFFDRPQEGLYERSPPPQQASFGGAPTSSFRSLEEEKQHYIYKVQRLHNRFPGRKVGMETPLDELKYEYERLVRQAEMTSSIKFQRRALMATVSGIEYLNKSFNPLGLHLDGWSETVMDSIEDFNQSFEQIHEKYQGTAEVTPEWNILITLLGSGFMFHLSNSLFKSVLPNVNDVAKNNPDLMNQIASAMGSAMNNQNAPRPPPSGGATNSQMGAALAMQAMQNKLRPSAPSIEELTESAVESDFPPGFEQATALRKPLPPMARPVPQQRIEEVDEYSGGSDVSSELSMSDAGDVRHVEPQQARKRAAPAGRGRAAAKKSKNSVDINL</sequence>